<protein>
    <submittedName>
        <fullName evidence="2">RnfC Barrel sandwich hybrid domain-containing protein</fullName>
    </submittedName>
</protein>
<proteinExistence type="predicted"/>
<dbReference type="STRING" id="112901.SAMN04488500_12862"/>
<name>A0A1W2ET50_9FIRM</name>
<dbReference type="InterPro" id="IPR011053">
    <property type="entry name" value="Single_hybrid_motif"/>
</dbReference>
<evidence type="ECO:0000313" key="3">
    <source>
        <dbReference type="Proteomes" id="UP000192738"/>
    </source>
</evidence>
<gene>
    <name evidence="2" type="ORF">SAMN04488500_12862</name>
</gene>
<dbReference type="Pfam" id="PF13375">
    <property type="entry name" value="RnfC_N"/>
    <property type="match status" value="1"/>
</dbReference>
<keyword evidence="3" id="KW-1185">Reference proteome</keyword>
<dbReference type="SUPFAM" id="SSF51230">
    <property type="entry name" value="Single hybrid motif"/>
    <property type="match status" value="1"/>
</dbReference>
<feature type="non-terminal residue" evidence="2">
    <location>
        <position position="1"/>
    </location>
</feature>
<dbReference type="EMBL" id="FWXI01000028">
    <property type="protein sequence ID" value="SMD12358.1"/>
    <property type="molecule type" value="Genomic_DNA"/>
</dbReference>
<organism evidence="2 3">
    <name type="scientific">Sporomusa malonica</name>
    <dbReference type="NCBI Taxonomy" id="112901"/>
    <lineage>
        <taxon>Bacteria</taxon>
        <taxon>Bacillati</taxon>
        <taxon>Bacillota</taxon>
        <taxon>Negativicutes</taxon>
        <taxon>Selenomonadales</taxon>
        <taxon>Sporomusaceae</taxon>
        <taxon>Sporomusa</taxon>
    </lineage>
</organism>
<feature type="domain" description="RnfC Barrel sandwich hybrid" evidence="1">
    <location>
        <begin position="40"/>
        <end position="103"/>
    </location>
</feature>
<dbReference type="AlphaFoldDB" id="A0A1W2ET50"/>
<evidence type="ECO:0000259" key="1">
    <source>
        <dbReference type="Pfam" id="PF13375"/>
    </source>
</evidence>
<sequence length="110" mass="11513">QLGQADPMAEHRLIPSARLVSRLNLQPWYPPDAPLQPEVYQPQQVTIPLRQHIGAPSVPVVKEGDGVTTGQLIAELPAGALGAPVHASITGIVTQVSSQAITIRKGSGSA</sequence>
<evidence type="ECO:0000313" key="2">
    <source>
        <dbReference type="EMBL" id="SMD12358.1"/>
    </source>
</evidence>
<dbReference type="InterPro" id="IPR026902">
    <property type="entry name" value="RnfC_N"/>
</dbReference>
<accession>A0A1W2ET50</accession>
<dbReference type="Proteomes" id="UP000192738">
    <property type="component" value="Unassembled WGS sequence"/>
</dbReference>
<reference evidence="2 3" key="1">
    <citation type="submission" date="2017-04" db="EMBL/GenBank/DDBJ databases">
        <authorList>
            <person name="Afonso C.L."/>
            <person name="Miller P.J."/>
            <person name="Scott M.A."/>
            <person name="Spackman E."/>
            <person name="Goraichik I."/>
            <person name="Dimitrov K.M."/>
            <person name="Suarez D.L."/>
            <person name="Swayne D.E."/>
        </authorList>
    </citation>
    <scope>NUCLEOTIDE SEQUENCE [LARGE SCALE GENOMIC DNA]</scope>
    <source>
        <strain evidence="2 3">DSM 5090</strain>
    </source>
</reference>